<dbReference type="AlphaFoldDB" id="A0A4S4MXK8"/>
<reference evidence="1 2" key="1">
    <citation type="submission" date="2019-02" db="EMBL/GenBank/DDBJ databases">
        <title>Genome sequencing of the rare red list fungi Antrodiella citrinella (Flaviporus citrinellus).</title>
        <authorList>
            <person name="Buettner E."/>
            <person name="Kellner H."/>
        </authorList>
    </citation>
    <scope>NUCLEOTIDE SEQUENCE [LARGE SCALE GENOMIC DNA]</scope>
    <source>
        <strain evidence="1 2">DSM 108506</strain>
    </source>
</reference>
<organism evidence="1 2">
    <name type="scientific">Antrodiella citrinella</name>
    <dbReference type="NCBI Taxonomy" id="2447956"/>
    <lineage>
        <taxon>Eukaryota</taxon>
        <taxon>Fungi</taxon>
        <taxon>Dikarya</taxon>
        <taxon>Basidiomycota</taxon>
        <taxon>Agaricomycotina</taxon>
        <taxon>Agaricomycetes</taxon>
        <taxon>Polyporales</taxon>
        <taxon>Steccherinaceae</taxon>
        <taxon>Antrodiella</taxon>
    </lineage>
</organism>
<accession>A0A4S4MXK8</accession>
<sequence>MWRERVILLNGSPNTQLFNVGASGILVGGTVEACKGSGYPVTVSGLKPGIWHISLTDNNPESRAVLLRWVAPGPLDFDNLPAHLPDPHLAPLSAPRRVNGYDVDGGIHGLLDQESLDDLIRANRNNRLYVLEAISDYWVWGKNVAVEVGFVIGSADGPYSIVAREHDGHIVELSVRPDNPPA</sequence>
<evidence type="ECO:0000313" key="1">
    <source>
        <dbReference type="EMBL" id="THH30337.1"/>
    </source>
</evidence>
<dbReference type="OrthoDB" id="2803993at2759"/>
<keyword evidence="2" id="KW-1185">Reference proteome</keyword>
<comment type="caution">
    <text evidence="1">The sequence shown here is derived from an EMBL/GenBank/DDBJ whole genome shotgun (WGS) entry which is preliminary data.</text>
</comment>
<protein>
    <submittedName>
        <fullName evidence="1">Uncharacterized protein</fullName>
    </submittedName>
</protein>
<dbReference type="Proteomes" id="UP000308730">
    <property type="component" value="Unassembled WGS sequence"/>
</dbReference>
<gene>
    <name evidence="1" type="ORF">EUX98_g3854</name>
</gene>
<evidence type="ECO:0000313" key="2">
    <source>
        <dbReference type="Proteomes" id="UP000308730"/>
    </source>
</evidence>
<dbReference type="EMBL" id="SGPM01000085">
    <property type="protein sequence ID" value="THH30337.1"/>
    <property type="molecule type" value="Genomic_DNA"/>
</dbReference>
<proteinExistence type="predicted"/>
<name>A0A4S4MXK8_9APHY</name>